<evidence type="ECO:0000256" key="1">
    <source>
        <dbReference type="SAM" id="SignalP"/>
    </source>
</evidence>
<organism evidence="3 4">
    <name type="scientific">Ataeniobius toweri</name>
    <dbReference type="NCBI Taxonomy" id="208326"/>
    <lineage>
        <taxon>Eukaryota</taxon>
        <taxon>Metazoa</taxon>
        <taxon>Chordata</taxon>
        <taxon>Craniata</taxon>
        <taxon>Vertebrata</taxon>
        <taxon>Euteleostomi</taxon>
        <taxon>Actinopterygii</taxon>
        <taxon>Neopterygii</taxon>
        <taxon>Teleostei</taxon>
        <taxon>Neoteleostei</taxon>
        <taxon>Acanthomorphata</taxon>
        <taxon>Ovalentaria</taxon>
        <taxon>Atherinomorphae</taxon>
        <taxon>Cyprinodontiformes</taxon>
        <taxon>Goodeidae</taxon>
        <taxon>Ataeniobius</taxon>
    </lineage>
</organism>
<proteinExistence type="predicted"/>
<dbReference type="PROSITE" id="PS50004">
    <property type="entry name" value="C2"/>
    <property type="match status" value="1"/>
</dbReference>
<accession>A0ABU7BI11</accession>
<name>A0ABU7BI11_9TELE</name>
<gene>
    <name evidence="3" type="ORF">ATANTOWER_025218</name>
</gene>
<feature type="domain" description="C2" evidence="2">
    <location>
        <begin position="41"/>
        <end position="156"/>
    </location>
</feature>
<dbReference type="Pfam" id="PF00168">
    <property type="entry name" value="C2"/>
    <property type="match status" value="1"/>
</dbReference>
<dbReference type="InterPro" id="IPR035892">
    <property type="entry name" value="C2_domain_sf"/>
</dbReference>
<keyword evidence="1" id="KW-0732">Signal</keyword>
<evidence type="ECO:0000313" key="3">
    <source>
        <dbReference type="EMBL" id="MED6250132.1"/>
    </source>
</evidence>
<dbReference type="SUPFAM" id="SSF49562">
    <property type="entry name" value="C2 domain (Calcium/lipid-binding domain, CaLB)"/>
    <property type="match status" value="1"/>
</dbReference>
<sequence length="173" mass="18853">MQSYLTSGFLLLSLILQIGTQCDAAAFAPGDDLVETLQGVEMVDSDLSTRQNMRGTLSVIIVRALGLNGDGLMKTNSVARMWYSSFYYQTNEIKSDNPTWNAVYNLGIVETHLPLKIEVVDKDVGKDDLLISCAQYLTQGVHTFTCSGNGQVEVNYSLICEPGLTGSQCEVGK</sequence>
<dbReference type="SMART" id="SM00239">
    <property type="entry name" value="C2"/>
    <property type="match status" value="1"/>
</dbReference>
<dbReference type="EMBL" id="JAHUTI010054978">
    <property type="protein sequence ID" value="MED6250132.1"/>
    <property type="molecule type" value="Genomic_DNA"/>
</dbReference>
<dbReference type="InterPro" id="IPR052784">
    <property type="entry name" value="Perforin-1_pore-forming"/>
</dbReference>
<dbReference type="InterPro" id="IPR000008">
    <property type="entry name" value="C2_dom"/>
</dbReference>
<protein>
    <recommendedName>
        <fullName evidence="2">C2 domain-containing protein</fullName>
    </recommendedName>
</protein>
<feature type="signal peptide" evidence="1">
    <location>
        <begin position="1"/>
        <end position="24"/>
    </location>
</feature>
<dbReference type="PANTHER" id="PTHR46096:SF1">
    <property type="entry name" value="PERFORIN 1.5"/>
    <property type="match status" value="1"/>
</dbReference>
<evidence type="ECO:0000313" key="4">
    <source>
        <dbReference type="Proteomes" id="UP001345963"/>
    </source>
</evidence>
<keyword evidence="4" id="KW-1185">Reference proteome</keyword>
<dbReference type="Proteomes" id="UP001345963">
    <property type="component" value="Unassembled WGS sequence"/>
</dbReference>
<dbReference type="Gene3D" id="2.60.40.150">
    <property type="entry name" value="C2 domain"/>
    <property type="match status" value="1"/>
</dbReference>
<feature type="chain" id="PRO_5047023940" description="C2 domain-containing protein" evidence="1">
    <location>
        <begin position="25"/>
        <end position="173"/>
    </location>
</feature>
<dbReference type="PANTHER" id="PTHR46096">
    <property type="entry name" value="PERFORIN-1"/>
    <property type="match status" value="1"/>
</dbReference>
<evidence type="ECO:0000259" key="2">
    <source>
        <dbReference type="PROSITE" id="PS50004"/>
    </source>
</evidence>
<reference evidence="3 4" key="1">
    <citation type="submission" date="2021-07" db="EMBL/GenBank/DDBJ databases">
        <authorList>
            <person name="Palmer J.M."/>
        </authorList>
    </citation>
    <scope>NUCLEOTIDE SEQUENCE [LARGE SCALE GENOMIC DNA]</scope>
    <source>
        <strain evidence="3 4">AT_MEX2019</strain>
        <tissue evidence="3">Muscle</tissue>
    </source>
</reference>
<comment type="caution">
    <text evidence="3">The sequence shown here is derived from an EMBL/GenBank/DDBJ whole genome shotgun (WGS) entry which is preliminary data.</text>
</comment>